<dbReference type="EMBL" id="CAJPUY010000023">
    <property type="protein sequence ID" value="CAG2154950.1"/>
    <property type="molecule type" value="Genomic_DNA"/>
</dbReference>
<dbReference type="InterPro" id="IPR000120">
    <property type="entry name" value="Amidase"/>
</dbReference>
<gene>
    <name evidence="3" type="primary">aam_4</name>
    <name evidence="3" type="ORF">LMG31506_05252</name>
</gene>
<keyword evidence="3" id="KW-0378">Hydrolase</keyword>
<dbReference type="InterPro" id="IPR036928">
    <property type="entry name" value="AS_sf"/>
</dbReference>
<comment type="caution">
    <text evidence="3">The sequence shown here is derived from an EMBL/GenBank/DDBJ whole genome shotgun (WGS) entry which is preliminary data.</text>
</comment>
<keyword evidence="4" id="KW-1185">Reference proteome</keyword>
<dbReference type="PANTHER" id="PTHR11895">
    <property type="entry name" value="TRANSAMIDASE"/>
    <property type="match status" value="1"/>
</dbReference>
<accession>A0A916J056</accession>
<evidence type="ECO:0000259" key="2">
    <source>
        <dbReference type="Pfam" id="PF01425"/>
    </source>
</evidence>
<feature type="domain" description="Amidase" evidence="2">
    <location>
        <begin position="28"/>
        <end position="437"/>
    </location>
</feature>
<dbReference type="InterPro" id="IPR023631">
    <property type="entry name" value="Amidase_dom"/>
</dbReference>
<evidence type="ECO:0000313" key="4">
    <source>
        <dbReference type="Proteomes" id="UP000672934"/>
    </source>
</evidence>
<dbReference type="Pfam" id="PF01425">
    <property type="entry name" value="Amidase"/>
    <property type="match status" value="1"/>
</dbReference>
<proteinExistence type="inferred from homology"/>
<dbReference type="RefSeq" id="WP_211950101.1">
    <property type="nucleotide sequence ID" value="NZ_CAJPUY010000023.1"/>
</dbReference>
<dbReference type="Proteomes" id="UP000672934">
    <property type="component" value="Unassembled WGS sequence"/>
</dbReference>
<dbReference type="AlphaFoldDB" id="A0A916J056"/>
<dbReference type="SUPFAM" id="SSF75304">
    <property type="entry name" value="Amidase signature (AS) enzymes"/>
    <property type="match status" value="1"/>
</dbReference>
<dbReference type="GO" id="GO:0047680">
    <property type="term" value="F:aryl-acylamidase activity"/>
    <property type="evidence" value="ECO:0007669"/>
    <property type="project" value="UniProtKB-EC"/>
</dbReference>
<dbReference type="PANTHER" id="PTHR11895:SF7">
    <property type="entry name" value="GLUTAMYL-TRNA(GLN) AMIDOTRANSFERASE SUBUNIT A, MITOCHONDRIAL"/>
    <property type="match status" value="1"/>
</dbReference>
<comment type="similarity">
    <text evidence="1">Belongs to the amidase family.</text>
</comment>
<dbReference type="NCBIfam" id="NF004815">
    <property type="entry name" value="PRK06169.1"/>
    <property type="match status" value="1"/>
</dbReference>
<sequence>MNIMTHLADLSATDLLQSYANRDLSPVEVLDAVLARVAQLEPVVNAFRFVDTNGAREQARASEARWLRNRPRGLLDGVPVAFKDLLHVRGWPTRMGSLATSDRPQAEDCPAAARLREQGAVLLGKTNTSEFGAKGLTESRLAGITRNPWLTTHTPGGSSGGAAVATALGMAALHVASDGGGSIRGPAAACGVFGFKPSFGRVPCYPPAHSGTLFHLGPMARSVTDAALLLNVIGGRDVRDWHALPHEDRDWRAGLDGGVAGLRVAYSRTLGYLPVDPEVGAICDQAARRFASLGATVEDTDPGFDNPTPIFRTLWDAGVARLMRSIPADRLSLLDAALHESDARARSLDVSAYLEAMDRRRELGATLAKFHERYDLLLTPTLAAAAPKVSTTWSAPFCLPFNLTQQPAASVPCGFTQAGLPVALQIIGAAHADALVLRAARAFESTQPRSFPCPDHILNGDSDD</sequence>
<dbReference type="EC" id="3.5.1.13" evidence="3"/>
<name>A0A916J056_9BURK</name>
<reference evidence="3" key="1">
    <citation type="submission" date="2021-03" db="EMBL/GenBank/DDBJ databases">
        <authorList>
            <person name="Peeters C."/>
        </authorList>
    </citation>
    <scope>NUCLEOTIDE SEQUENCE</scope>
    <source>
        <strain evidence="3">LMG 31506</strain>
    </source>
</reference>
<evidence type="ECO:0000256" key="1">
    <source>
        <dbReference type="ARBA" id="ARBA00009199"/>
    </source>
</evidence>
<organism evidence="3 4">
    <name type="scientific">Cupriavidus yeoncheonensis</name>
    <dbReference type="NCBI Taxonomy" id="1462994"/>
    <lineage>
        <taxon>Bacteria</taxon>
        <taxon>Pseudomonadati</taxon>
        <taxon>Pseudomonadota</taxon>
        <taxon>Betaproteobacteria</taxon>
        <taxon>Burkholderiales</taxon>
        <taxon>Burkholderiaceae</taxon>
        <taxon>Cupriavidus</taxon>
    </lineage>
</organism>
<evidence type="ECO:0000313" key="3">
    <source>
        <dbReference type="EMBL" id="CAG2154950.1"/>
    </source>
</evidence>
<dbReference type="Gene3D" id="3.90.1300.10">
    <property type="entry name" value="Amidase signature (AS) domain"/>
    <property type="match status" value="1"/>
</dbReference>
<protein>
    <submittedName>
        <fullName evidence="3">Acylamidase</fullName>
        <ecNumber evidence="3">3.5.1.13</ecNumber>
    </submittedName>
</protein>